<evidence type="ECO:0000313" key="2">
    <source>
        <dbReference type="Proteomes" id="UP001055879"/>
    </source>
</evidence>
<evidence type="ECO:0000313" key="1">
    <source>
        <dbReference type="EMBL" id="KAI3729932.1"/>
    </source>
</evidence>
<gene>
    <name evidence="1" type="ORF">L6452_18605</name>
</gene>
<reference evidence="2" key="1">
    <citation type="journal article" date="2022" name="Mol. Ecol. Resour.">
        <title>The genomes of chicory, endive, great burdock and yacon provide insights into Asteraceae palaeo-polyploidization history and plant inulin production.</title>
        <authorList>
            <person name="Fan W."/>
            <person name="Wang S."/>
            <person name="Wang H."/>
            <person name="Wang A."/>
            <person name="Jiang F."/>
            <person name="Liu H."/>
            <person name="Zhao H."/>
            <person name="Xu D."/>
            <person name="Zhang Y."/>
        </authorList>
    </citation>
    <scope>NUCLEOTIDE SEQUENCE [LARGE SCALE GENOMIC DNA]</scope>
    <source>
        <strain evidence="2">cv. Niubang</strain>
    </source>
</reference>
<dbReference type="Proteomes" id="UP001055879">
    <property type="component" value="Linkage Group LG05"/>
</dbReference>
<sequence length="136" mass="15085">MDVGGASGVGRRIWSFLVAGERWSELSRMVQPISGYPPQNYDLSYDHSNYPSATRYRGRPEVGTTVPPIISNHRVQARPPWWSKRLVGGVLWFWTLVTDLRGTDGAAATMSKEVVLVAISPKNRGTIATITERGRS</sequence>
<comment type="caution">
    <text evidence="1">The sequence shown here is derived from an EMBL/GenBank/DDBJ whole genome shotgun (WGS) entry which is preliminary data.</text>
</comment>
<accession>A0ACB9C6H9</accession>
<protein>
    <submittedName>
        <fullName evidence="1">Uncharacterized protein</fullName>
    </submittedName>
</protein>
<proteinExistence type="predicted"/>
<organism evidence="1 2">
    <name type="scientific">Arctium lappa</name>
    <name type="common">Greater burdock</name>
    <name type="synonym">Lappa major</name>
    <dbReference type="NCBI Taxonomy" id="4217"/>
    <lineage>
        <taxon>Eukaryota</taxon>
        <taxon>Viridiplantae</taxon>
        <taxon>Streptophyta</taxon>
        <taxon>Embryophyta</taxon>
        <taxon>Tracheophyta</taxon>
        <taxon>Spermatophyta</taxon>
        <taxon>Magnoliopsida</taxon>
        <taxon>eudicotyledons</taxon>
        <taxon>Gunneridae</taxon>
        <taxon>Pentapetalae</taxon>
        <taxon>asterids</taxon>
        <taxon>campanulids</taxon>
        <taxon>Asterales</taxon>
        <taxon>Asteraceae</taxon>
        <taxon>Carduoideae</taxon>
        <taxon>Cardueae</taxon>
        <taxon>Arctiinae</taxon>
        <taxon>Arctium</taxon>
    </lineage>
</organism>
<reference evidence="1 2" key="2">
    <citation type="journal article" date="2022" name="Mol. Ecol. Resour.">
        <title>The genomes of chicory, endive, great burdock and yacon provide insights into Asteraceae paleo-polyploidization history and plant inulin production.</title>
        <authorList>
            <person name="Fan W."/>
            <person name="Wang S."/>
            <person name="Wang H."/>
            <person name="Wang A."/>
            <person name="Jiang F."/>
            <person name="Liu H."/>
            <person name="Zhao H."/>
            <person name="Xu D."/>
            <person name="Zhang Y."/>
        </authorList>
    </citation>
    <scope>NUCLEOTIDE SEQUENCE [LARGE SCALE GENOMIC DNA]</scope>
    <source>
        <strain evidence="2">cv. Niubang</strain>
    </source>
</reference>
<keyword evidence="2" id="KW-1185">Reference proteome</keyword>
<dbReference type="EMBL" id="CM042051">
    <property type="protein sequence ID" value="KAI3729932.1"/>
    <property type="molecule type" value="Genomic_DNA"/>
</dbReference>
<name>A0ACB9C6H9_ARCLA</name>